<name>A0A915KPE4_ROMCU</name>
<keyword evidence="2" id="KW-1185">Reference proteome</keyword>
<sequence>MCLRSLNLFLNFALNRQWLGLKLIRDGANDFIVGLYSGNIVVLAVPIWMNEHEPKFLNNLEHKLSETVQTAMEYQKASRYKISPASLQTSILLDGRDSLNVRVVNATRTSSIIHLHCIFAVLLNGFYLEAGSVAEDLNRLGLNELSAKIGYSVVKVRGLYEADQNHQTNYWIIGAVTGTVVILLLIGWCILFVYYNVCCGPSEIVIDKQNTNQQKAVDSLILSANNQATMQISTVLGRNTVLHKAIQTNLEKSVKKHEKAAVTLESKRMHNKACGINEASQT</sequence>
<reference evidence="3" key="1">
    <citation type="submission" date="2022-11" db="UniProtKB">
        <authorList>
            <consortium name="WormBaseParasite"/>
        </authorList>
    </citation>
    <scope>IDENTIFICATION</scope>
</reference>
<keyword evidence="1" id="KW-0812">Transmembrane</keyword>
<keyword evidence="1" id="KW-1133">Transmembrane helix</keyword>
<accession>A0A915KPE4</accession>
<organism evidence="2 3">
    <name type="scientific">Romanomermis culicivorax</name>
    <name type="common">Nematode worm</name>
    <dbReference type="NCBI Taxonomy" id="13658"/>
    <lineage>
        <taxon>Eukaryota</taxon>
        <taxon>Metazoa</taxon>
        <taxon>Ecdysozoa</taxon>
        <taxon>Nematoda</taxon>
        <taxon>Enoplea</taxon>
        <taxon>Dorylaimia</taxon>
        <taxon>Mermithida</taxon>
        <taxon>Mermithoidea</taxon>
        <taxon>Mermithidae</taxon>
        <taxon>Romanomermis</taxon>
    </lineage>
</organism>
<dbReference type="WBParaSite" id="nRc.2.0.1.t40324-RA">
    <property type="protein sequence ID" value="nRc.2.0.1.t40324-RA"/>
    <property type="gene ID" value="nRc.2.0.1.g40324"/>
</dbReference>
<keyword evidence="1" id="KW-0472">Membrane</keyword>
<evidence type="ECO:0000256" key="1">
    <source>
        <dbReference type="SAM" id="Phobius"/>
    </source>
</evidence>
<feature type="transmembrane region" description="Helical" evidence="1">
    <location>
        <begin position="170"/>
        <end position="195"/>
    </location>
</feature>
<dbReference type="Proteomes" id="UP000887565">
    <property type="component" value="Unplaced"/>
</dbReference>
<dbReference type="AlphaFoldDB" id="A0A915KPE4"/>
<proteinExistence type="predicted"/>
<evidence type="ECO:0000313" key="2">
    <source>
        <dbReference type="Proteomes" id="UP000887565"/>
    </source>
</evidence>
<protein>
    <submittedName>
        <fullName evidence="3">Uncharacterized protein</fullName>
    </submittedName>
</protein>
<evidence type="ECO:0000313" key="3">
    <source>
        <dbReference type="WBParaSite" id="nRc.2.0.1.t40324-RA"/>
    </source>
</evidence>